<gene>
    <name evidence="1" type="ORF">G3M48_009782</name>
</gene>
<protein>
    <submittedName>
        <fullName evidence="1">Uncharacterized protein</fullName>
    </submittedName>
</protein>
<accession>A0AAW0RIX7</accession>
<sequence>MDQCPSGGVSDDAEDDDHELEPHVVLESIAYLKRFASLDSRLRQPEQIPTSFHRCQKTHSLLFSSNISSWTTILKTIVGPSDKDLRTSTTRHTNFDRITESPSWPASSSVCRFSTLTACARGWIARSRVLGDVVVQRS</sequence>
<dbReference type="Proteomes" id="UP001397290">
    <property type="component" value="Unassembled WGS sequence"/>
</dbReference>
<evidence type="ECO:0000313" key="1">
    <source>
        <dbReference type="EMBL" id="KAK8141856.1"/>
    </source>
</evidence>
<dbReference type="AlphaFoldDB" id="A0AAW0RIX7"/>
<keyword evidence="2" id="KW-1185">Reference proteome</keyword>
<reference evidence="1 2" key="1">
    <citation type="submission" date="2020-02" db="EMBL/GenBank/DDBJ databases">
        <title>Comparative genomics of the hypocrealean fungal genus Beauvera.</title>
        <authorList>
            <person name="Showalter D.N."/>
            <person name="Bushley K.E."/>
            <person name="Rehner S.A."/>
        </authorList>
    </citation>
    <scope>NUCLEOTIDE SEQUENCE [LARGE SCALE GENOMIC DNA]</scope>
    <source>
        <strain evidence="1 2">ARSEF4384</strain>
    </source>
</reference>
<comment type="caution">
    <text evidence="1">The sequence shown here is derived from an EMBL/GenBank/DDBJ whole genome shotgun (WGS) entry which is preliminary data.</text>
</comment>
<proteinExistence type="predicted"/>
<evidence type="ECO:0000313" key="2">
    <source>
        <dbReference type="Proteomes" id="UP001397290"/>
    </source>
</evidence>
<dbReference type="EMBL" id="JAAHCF010000823">
    <property type="protein sequence ID" value="KAK8141856.1"/>
    <property type="molecule type" value="Genomic_DNA"/>
</dbReference>
<name>A0AAW0RIX7_9HYPO</name>
<organism evidence="1 2">
    <name type="scientific">Beauveria asiatica</name>
    <dbReference type="NCBI Taxonomy" id="1069075"/>
    <lineage>
        <taxon>Eukaryota</taxon>
        <taxon>Fungi</taxon>
        <taxon>Dikarya</taxon>
        <taxon>Ascomycota</taxon>
        <taxon>Pezizomycotina</taxon>
        <taxon>Sordariomycetes</taxon>
        <taxon>Hypocreomycetidae</taxon>
        <taxon>Hypocreales</taxon>
        <taxon>Cordycipitaceae</taxon>
        <taxon>Beauveria</taxon>
    </lineage>
</organism>